<keyword evidence="4" id="KW-0223">Dioxygenase</keyword>
<keyword evidence="3" id="KW-0479">Metal-binding</keyword>
<proteinExistence type="inferred from homology"/>
<dbReference type="SUPFAM" id="SSF51197">
    <property type="entry name" value="Clavaminate synthase-like"/>
    <property type="match status" value="1"/>
</dbReference>
<keyword evidence="5" id="KW-0560">Oxidoreductase</keyword>
<evidence type="ECO:0000259" key="7">
    <source>
        <dbReference type="Pfam" id="PF02668"/>
    </source>
</evidence>
<sequence length="167" mass="18031">MRRPVIAPGPSGNPQFVSWSPAFQGPFRVAEHKKILALPPLRGKQPEVGTVMEALRAWSKAAGAFRDILESPENVVQYRLRPGDCVILDNKRVLHGRTEVDASAGLRHLRGAYVDGQALHSTFVDLDKRDLVTDGPTWGCMVEPGKGIGALEPMQASGLGSAWGLLA</sequence>
<comment type="cofactor">
    <cofactor evidence="1">
        <name>Fe(2+)</name>
        <dbReference type="ChEBI" id="CHEBI:29033"/>
    </cofactor>
</comment>
<evidence type="ECO:0000256" key="4">
    <source>
        <dbReference type="ARBA" id="ARBA00022964"/>
    </source>
</evidence>
<dbReference type="Pfam" id="PF02668">
    <property type="entry name" value="TauD"/>
    <property type="match status" value="1"/>
</dbReference>
<accession>A0ABR1NTM9</accession>
<dbReference type="PANTHER" id="PTHR10696">
    <property type="entry name" value="GAMMA-BUTYROBETAINE HYDROXYLASE-RELATED"/>
    <property type="match status" value="1"/>
</dbReference>
<name>A0ABR1NTM9_DIAER</name>
<evidence type="ECO:0000256" key="3">
    <source>
        <dbReference type="ARBA" id="ARBA00022723"/>
    </source>
</evidence>
<comment type="similarity">
    <text evidence="2">Belongs to the gamma-BBH/TMLD family.</text>
</comment>
<protein>
    <recommendedName>
        <fullName evidence="7">TauD/TfdA-like domain-containing protein</fullName>
    </recommendedName>
</protein>
<evidence type="ECO:0000256" key="1">
    <source>
        <dbReference type="ARBA" id="ARBA00001954"/>
    </source>
</evidence>
<dbReference type="InterPro" id="IPR042098">
    <property type="entry name" value="TauD-like_sf"/>
</dbReference>
<gene>
    <name evidence="8" type="ORF">SLS63_011605</name>
</gene>
<dbReference type="EMBL" id="JAKNSF020000113">
    <property type="protein sequence ID" value="KAK7714715.1"/>
    <property type="molecule type" value="Genomic_DNA"/>
</dbReference>
<evidence type="ECO:0000313" key="8">
    <source>
        <dbReference type="EMBL" id="KAK7714715.1"/>
    </source>
</evidence>
<evidence type="ECO:0000256" key="6">
    <source>
        <dbReference type="ARBA" id="ARBA00023004"/>
    </source>
</evidence>
<keyword evidence="6" id="KW-0408">Iron</keyword>
<dbReference type="PANTHER" id="PTHR10696:SF25">
    <property type="entry name" value="OXIDOREDUCTASE AIM17-RELATED"/>
    <property type="match status" value="1"/>
</dbReference>
<comment type="caution">
    <text evidence="8">The sequence shown here is derived from an EMBL/GenBank/DDBJ whole genome shotgun (WGS) entry which is preliminary data.</text>
</comment>
<evidence type="ECO:0000256" key="2">
    <source>
        <dbReference type="ARBA" id="ARBA00008654"/>
    </source>
</evidence>
<dbReference type="Proteomes" id="UP001430848">
    <property type="component" value="Unassembled WGS sequence"/>
</dbReference>
<dbReference type="InterPro" id="IPR050411">
    <property type="entry name" value="AlphaKG_dependent_hydroxylases"/>
</dbReference>
<keyword evidence="9" id="KW-1185">Reference proteome</keyword>
<evidence type="ECO:0000313" key="9">
    <source>
        <dbReference type="Proteomes" id="UP001430848"/>
    </source>
</evidence>
<feature type="domain" description="TauD/TfdA-like" evidence="7">
    <location>
        <begin position="57"/>
        <end position="113"/>
    </location>
</feature>
<organism evidence="8 9">
    <name type="scientific">Diaporthe eres</name>
    <name type="common">Phomopsis oblonga</name>
    <dbReference type="NCBI Taxonomy" id="83184"/>
    <lineage>
        <taxon>Eukaryota</taxon>
        <taxon>Fungi</taxon>
        <taxon>Dikarya</taxon>
        <taxon>Ascomycota</taxon>
        <taxon>Pezizomycotina</taxon>
        <taxon>Sordariomycetes</taxon>
        <taxon>Sordariomycetidae</taxon>
        <taxon>Diaporthales</taxon>
        <taxon>Diaporthaceae</taxon>
        <taxon>Diaporthe</taxon>
        <taxon>Diaporthe eres species complex</taxon>
    </lineage>
</organism>
<reference evidence="8 9" key="1">
    <citation type="submission" date="2024-02" db="EMBL/GenBank/DDBJ databases">
        <title>De novo assembly and annotation of 12 fungi associated with fruit tree decline syndrome in Ontario, Canada.</title>
        <authorList>
            <person name="Sulman M."/>
            <person name="Ellouze W."/>
            <person name="Ilyukhin E."/>
        </authorList>
    </citation>
    <scope>NUCLEOTIDE SEQUENCE [LARGE SCALE GENOMIC DNA]</scope>
    <source>
        <strain evidence="8 9">M169</strain>
    </source>
</reference>
<dbReference type="InterPro" id="IPR003819">
    <property type="entry name" value="TauD/TfdA-like"/>
</dbReference>
<evidence type="ECO:0000256" key="5">
    <source>
        <dbReference type="ARBA" id="ARBA00023002"/>
    </source>
</evidence>
<dbReference type="Gene3D" id="3.60.130.10">
    <property type="entry name" value="Clavaminate synthase-like"/>
    <property type="match status" value="1"/>
</dbReference>